<dbReference type="EMBL" id="CM055728">
    <property type="protein sequence ID" value="KAJ8017339.1"/>
    <property type="molecule type" value="Genomic_DNA"/>
</dbReference>
<accession>A0ACC2HMQ6</accession>
<protein>
    <submittedName>
        <fullName evidence="1">Uncharacterized protein</fullName>
    </submittedName>
</protein>
<evidence type="ECO:0000313" key="1">
    <source>
        <dbReference type="EMBL" id="KAJ8017339.1"/>
    </source>
</evidence>
<sequence length="110" mass="12465">MLYYNVISLLMLYYNVIRLLMLYYNVISLLMLYYNVIRLLMISCSSSSEKGNIQILNGNYGRRDILPCSFQRPAAQLNNTNCLSQSISTNKVAESCNGMNQCVVQVSSSV</sequence>
<proteinExistence type="predicted"/>
<evidence type="ECO:0000313" key="2">
    <source>
        <dbReference type="Proteomes" id="UP001157502"/>
    </source>
</evidence>
<comment type="caution">
    <text evidence="1">The sequence shown here is derived from an EMBL/GenBank/DDBJ whole genome shotgun (WGS) entry which is preliminary data.</text>
</comment>
<reference evidence="1" key="1">
    <citation type="submission" date="2021-05" db="EMBL/GenBank/DDBJ databases">
        <authorList>
            <person name="Pan Q."/>
            <person name="Jouanno E."/>
            <person name="Zahm M."/>
            <person name="Klopp C."/>
            <person name="Cabau C."/>
            <person name="Louis A."/>
            <person name="Berthelot C."/>
            <person name="Parey E."/>
            <person name="Roest Crollius H."/>
            <person name="Montfort J."/>
            <person name="Robinson-Rechavi M."/>
            <person name="Bouchez O."/>
            <person name="Lampietro C."/>
            <person name="Lopez Roques C."/>
            <person name="Donnadieu C."/>
            <person name="Postlethwait J."/>
            <person name="Bobe J."/>
            <person name="Dillon D."/>
            <person name="Chandos A."/>
            <person name="von Hippel F."/>
            <person name="Guiguen Y."/>
        </authorList>
    </citation>
    <scope>NUCLEOTIDE SEQUENCE</scope>
    <source>
        <strain evidence="1">YG-Jan2019</strain>
    </source>
</reference>
<organism evidence="1 2">
    <name type="scientific">Dallia pectoralis</name>
    <name type="common">Alaska blackfish</name>
    <dbReference type="NCBI Taxonomy" id="75939"/>
    <lineage>
        <taxon>Eukaryota</taxon>
        <taxon>Metazoa</taxon>
        <taxon>Chordata</taxon>
        <taxon>Craniata</taxon>
        <taxon>Vertebrata</taxon>
        <taxon>Euteleostomi</taxon>
        <taxon>Actinopterygii</taxon>
        <taxon>Neopterygii</taxon>
        <taxon>Teleostei</taxon>
        <taxon>Protacanthopterygii</taxon>
        <taxon>Esociformes</taxon>
        <taxon>Umbridae</taxon>
        <taxon>Dallia</taxon>
    </lineage>
</organism>
<name>A0ACC2HMQ6_DALPE</name>
<gene>
    <name evidence="1" type="ORF">DPEC_G00016840</name>
</gene>
<dbReference type="Proteomes" id="UP001157502">
    <property type="component" value="Chromosome 1"/>
</dbReference>
<keyword evidence="2" id="KW-1185">Reference proteome</keyword>